<dbReference type="InterPro" id="IPR051091">
    <property type="entry name" value="O-Glucosyltr/Glycosyltrsf_90"/>
</dbReference>
<organism evidence="5 6">
    <name type="scientific">Phlebotomus papatasi</name>
    <name type="common">Sandfly</name>
    <dbReference type="NCBI Taxonomy" id="29031"/>
    <lineage>
        <taxon>Eukaryota</taxon>
        <taxon>Metazoa</taxon>
        <taxon>Ecdysozoa</taxon>
        <taxon>Arthropoda</taxon>
        <taxon>Hexapoda</taxon>
        <taxon>Insecta</taxon>
        <taxon>Pterygota</taxon>
        <taxon>Neoptera</taxon>
        <taxon>Endopterygota</taxon>
        <taxon>Diptera</taxon>
        <taxon>Nematocera</taxon>
        <taxon>Psychodoidea</taxon>
        <taxon>Psychodidae</taxon>
        <taxon>Phlebotomus</taxon>
        <taxon>Phlebotomus</taxon>
    </lineage>
</organism>
<dbReference type="AlphaFoldDB" id="A0A1B0DJB4"/>
<dbReference type="GO" id="GO:0046527">
    <property type="term" value="F:glucosyltransferase activity"/>
    <property type="evidence" value="ECO:0007669"/>
    <property type="project" value="TreeGrafter"/>
</dbReference>
<evidence type="ECO:0000256" key="2">
    <source>
        <dbReference type="ARBA" id="ARBA00045690"/>
    </source>
</evidence>
<sequence length="454" mass="53250">MFSISATESQGIELDIQLVGRPKSQRNGENCRYHLEQIDSGDGSIVVRYRIFQECRAASLHIKYQNLHVGQSPYHLPSTIFPETCSCPLKLEEFLSVWKCQEKYEQIEEDLSTFSSINYTHIQRKMIEKFTHDNPGSLAICQYVVKSGEIFRRCFGKHVGFNMFMDATLLSILRKVNLPDIEIFVNLGDWPMSHKGGKSRTTGPWPIFSWCGSTESHDIIMPTYDIMESSLEAMRRVSLDIFSVQKAQKQWDEKDPRGFFRGRDANRERLKLVDLSRKHPDLLDAGITNFFFFRDEEQKYSPKSPRISFFDFFNYKYQVNVDGTVAAYRFPYLLAGDSVVFKQDSPYYEHFYGQLKPMTHYIPFRRDLSNLISRIQWAKSHDSQVRQIAKNAREFVRENLLPSHIFCYYVRLFQQWSHLTRSHPVQITPEMEKVPQPEDSRDCNCDRKSPRDEL</sequence>
<dbReference type="VEuPathDB" id="VectorBase:PPAI008338"/>
<feature type="domain" description="Glycosyl transferase CAP10" evidence="4">
    <location>
        <begin position="177"/>
        <end position="423"/>
    </location>
</feature>
<evidence type="ECO:0000313" key="5">
    <source>
        <dbReference type="EnsemblMetazoa" id="PPAI008338-PA"/>
    </source>
</evidence>
<dbReference type="PANTHER" id="PTHR12203:SF122">
    <property type="entry name" value="GLYCOSYL TRANSFERASE CAP10 DOMAIN-CONTAINING PROTEIN"/>
    <property type="match status" value="1"/>
</dbReference>
<dbReference type="EnsemblMetazoa" id="PPAI008338-RA">
    <property type="protein sequence ID" value="PPAI008338-PA"/>
    <property type="gene ID" value="PPAI008338"/>
</dbReference>
<evidence type="ECO:0000259" key="4">
    <source>
        <dbReference type="SMART" id="SM00672"/>
    </source>
</evidence>
<protein>
    <recommendedName>
        <fullName evidence="4">Glycosyl transferase CAP10 domain-containing protein</fullName>
    </recommendedName>
</protein>
<keyword evidence="6" id="KW-1185">Reference proteome</keyword>
<accession>A0A1B0DJB4</accession>
<evidence type="ECO:0000313" key="6">
    <source>
        <dbReference type="Proteomes" id="UP000092462"/>
    </source>
</evidence>
<evidence type="ECO:0000256" key="1">
    <source>
        <dbReference type="ARBA" id="ARBA00004319"/>
    </source>
</evidence>
<dbReference type="VEuPathDB" id="VectorBase:PPAPM1_008412"/>
<reference evidence="5" key="1">
    <citation type="submission" date="2022-08" db="UniProtKB">
        <authorList>
            <consortium name="EnsemblMetazoa"/>
        </authorList>
    </citation>
    <scope>IDENTIFICATION</scope>
    <source>
        <strain evidence="5">Israel</strain>
    </source>
</reference>
<dbReference type="SMART" id="SM00672">
    <property type="entry name" value="CAP10"/>
    <property type="match status" value="1"/>
</dbReference>
<dbReference type="Proteomes" id="UP000092462">
    <property type="component" value="Unassembled WGS sequence"/>
</dbReference>
<name>A0A1B0DJB4_PHLPP</name>
<evidence type="ECO:0000256" key="3">
    <source>
        <dbReference type="SAM" id="MobiDB-lite"/>
    </source>
</evidence>
<dbReference type="InterPro" id="IPR013783">
    <property type="entry name" value="Ig-like_fold"/>
</dbReference>
<dbReference type="Gene3D" id="2.60.40.10">
    <property type="entry name" value="Immunoglobulins"/>
    <property type="match status" value="1"/>
</dbReference>
<proteinExistence type="predicted"/>
<dbReference type="GO" id="GO:0005788">
    <property type="term" value="C:endoplasmic reticulum lumen"/>
    <property type="evidence" value="ECO:0007669"/>
    <property type="project" value="UniProtKB-SubCell"/>
</dbReference>
<dbReference type="PANTHER" id="PTHR12203">
    <property type="entry name" value="KDEL LYS-ASP-GLU-LEU CONTAINING - RELATED"/>
    <property type="match status" value="1"/>
</dbReference>
<feature type="region of interest" description="Disordered" evidence="3">
    <location>
        <begin position="432"/>
        <end position="454"/>
    </location>
</feature>
<dbReference type="InterPro" id="IPR006598">
    <property type="entry name" value="CAP10"/>
</dbReference>
<comment type="subcellular location">
    <subcellularLocation>
        <location evidence="1">Endoplasmic reticulum lumen</location>
    </subcellularLocation>
</comment>
<comment type="function">
    <text evidence="2">Protein O-glucosyltransferase. Catalyzes the reaction that attaches glucose through an O-glycosidic linkage to a conserved serine residue found in the consensus sequence C-X-S-X-[PA]-C in epidermal growth factor-like repeats. Regulates Notch signaling by glucosylating Notch in the ER, glucosylation is required for the correct folding and cleavage of Notch.</text>
</comment>
<dbReference type="EMBL" id="AJVK01006316">
    <property type="status" value="NOT_ANNOTATED_CDS"/>
    <property type="molecule type" value="Genomic_DNA"/>
</dbReference>
<dbReference type="Pfam" id="PF05686">
    <property type="entry name" value="Glyco_transf_90"/>
    <property type="match status" value="1"/>
</dbReference>